<name>A0ABU9YXA3_9RHOO</name>
<dbReference type="InterPro" id="IPR000531">
    <property type="entry name" value="Beta-barrel_TonB"/>
</dbReference>
<evidence type="ECO:0000256" key="8">
    <source>
        <dbReference type="ARBA" id="ARBA00023077"/>
    </source>
</evidence>
<evidence type="ECO:0000256" key="5">
    <source>
        <dbReference type="ARBA" id="ARBA00022692"/>
    </source>
</evidence>
<evidence type="ECO:0000256" key="13">
    <source>
        <dbReference type="PROSITE-ProRule" id="PRU01360"/>
    </source>
</evidence>
<dbReference type="Pfam" id="PF00593">
    <property type="entry name" value="TonB_dep_Rec_b-barrel"/>
    <property type="match status" value="1"/>
</dbReference>
<gene>
    <name evidence="19" type="primary">btuB</name>
    <name evidence="19" type="ORF">ABDB84_07540</name>
</gene>
<keyword evidence="5 13" id="KW-0812">Transmembrane</keyword>
<evidence type="ECO:0000256" key="4">
    <source>
        <dbReference type="ARBA" id="ARBA00022452"/>
    </source>
</evidence>
<evidence type="ECO:0000313" key="19">
    <source>
        <dbReference type="EMBL" id="MEN3068327.1"/>
    </source>
</evidence>
<proteinExistence type="inferred from homology"/>
<dbReference type="PROSITE" id="PS00430">
    <property type="entry name" value="TONB_DEPENDENT_REC_1"/>
    <property type="match status" value="1"/>
</dbReference>
<comment type="caution">
    <text evidence="19">The sequence shown here is derived from an EMBL/GenBank/DDBJ whole genome shotgun (WGS) entry which is preliminary data.</text>
</comment>
<feature type="domain" description="TonB-dependent receptor-like beta-barrel" evidence="17">
    <location>
        <begin position="244"/>
        <end position="580"/>
    </location>
</feature>
<dbReference type="EMBL" id="JBDIVE010000003">
    <property type="protein sequence ID" value="MEN3068327.1"/>
    <property type="molecule type" value="Genomic_DNA"/>
</dbReference>
<organism evidence="19 20">
    <name type="scientific">Uliginosibacterium sediminicola</name>
    <dbReference type="NCBI Taxonomy" id="2024550"/>
    <lineage>
        <taxon>Bacteria</taxon>
        <taxon>Pseudomonadati</taxon>
        <taxon>Pseudomonadota</taxon>
        <taxon>Betaproteobacteria</taxon>
        <taxon>Rhodocyclales</taxon>
        <taxon>Zoogloeaceae</taxon>
        <taxon>Uliginosibacterium</taxon>
    </lineage>
</organism>
<evidence type="ECO:0000259" key="17">
    <source>
        <dbReference type="Pfam" id="PF00593"/>
    </source>
</evidence>
<dbReference type="Pfam" id="PF07715">
    <property type="entry name" value="Plug"/>
    <property type="match status" value="1"/>
</dbReference>
<keyword evidence="4 13" id="KW-1134">Transmembrane beta strand</keyword>
<sequence length="607" mass="66055">MLVLPAACLLGTSPALYAQQTQNKETQHETVVVTANRVARTVDETLAPVSVLTRQDIERLQAQSLPDLLRGLPGVSFANNGGPGKATSLFLRGTNSDHVLVLVDGFKIGSATSGGASLQDIPVDQIERIEIVRGPRASLYGSDAIGGVIQIFTRKGQQAPGFALTSGSRHTFGASAQGGFGSKDLWASAGVKTDTTRGINVCQGTTSASCSPDRDGYANTAFNLHAGAHLTDKLDAELIALQIDNHNEFDGSSQDNADGRQQVFGGTFNYQALDRWLSSLRIGQTTDDSRNYLGERYKSRFTTRRDSLNWQNDIELAAGHQLVAGVDLTREKILSTTNYAVRSRTNNAVFLQYLADIGAFSAQLSGRRDNNEQFGSHNTGGLATGYTFSKWLRLTASYATAFKAPTFNQLYFPSYGTATLQPEKSRNREIGAGGAVGNGKWQLSVFDNHINQLIVTDPVSFTAVNLSSARIHGIELSAEQQFGQTRVAASTTLQNPKDHSGSNTEGNLLVRRARQMARVDVDHDLGAWSVGSSWNGVGKRYDNDTSANTIVHLGGYSTWDLRTEYRIDKSWRVQLRGENVFNKRYETAYLYNQTGAGVFVTLRYQAL</sequence>
<evidence type="ECO:0000313" key="20">
    <source>
        <dbReference type="Proteomes" id="UP001410394"/>
    </source>
</evidence>
<keyword evidence="6 16" id="KW-0732">Signal</keyword>
<keyword evidence="7" id="KW-0406">Ion transport</keyword>
<evidence type="ECO:0000256" key="2">
    <source>
        <dbReference type="ARBA" id="ARBA00009810"/>
    </source>
</evidence>
<evidence type="ECO:0000256" key="16">
    <source>
        <dbReference type="SAM" id="SignalP"/>
    </source>
</evidence>
<evidence type="ECO:0000256" key="14">
    <source>
        <dbReference type="PROSITE-ProRule" id="PRU10143"/>
    </source>
</evidence>
<evidence type="ECO:0000256" key="15">
    <source>
        <dbReference type="RuleBase" id="RU003357"/>
    </source>
</evidence>
<dbReference type="InterPro" id="IPR010916">
    <property type="entry name" value="TonB_box_CS"/>
</dbReference>
<keyword evidence="10 13" id="KW-0472">Membrane</keyword>
<dbReference type="CDD" id="cd01347">
    <property type="entry name" value="ligand_gated_channel"/>
    <property type="match status" value="1"/>
</dbReference>
<dbReference type="PANTHER" id="PTHR30069">
    <property type="entry name" value="TONB-DEPENDENT OUTER MEMBRANE RECEPTOR"/>
    <property type="match status" value="1"/>
</dbReference>
<protein>
    <submittedName>
        <fullName evidence="19">TonB-dependent vitamin B12 receptor</fullName>
    </submittedName>
</protein>
<evidence type="ECO:0000256" key="10">
    <source>
        <dbReference type="ARBA" id="ARBA00023136"/>
    </source>
</evidence>
<accession>A0ABU9YXA3</accession>
<keyword evidence="8 14" id="KW-0798">TonB box</keyword>
<dbReference type="InterPro" id="IPR036942">
    <property type="entry name" value="Beta-barrel_TonB_sf"/>
</dbReference>
<dbReference type="InterPro" id="IPR037066">
    <property type="entry name" value="Plug_dom_sf"/>
</dbReference>
<feature type="signal peptide" evidence="16">
    <location>
        <begin position="1"/>
        <end position="18"/>
    </location>
</feature>
<evidence type="ECO:0000259" key="18">
    <source>
        <dbReference type="Pfam" id="PF07715"/>
    </source>
</evidence>
<feature type="chain" id="PRO_5046395638" evidence="16">
    <location>
        <begin position="19"/>
        <end position="607"/>
    </location>
</feature>
<comment type="similarity">
    <text evidence="2 13 15">Belongs to the TonB-dependent receptor family.</text>
</comment>
<evidence type="ECO:0000256" key="9">
    <source>
        <dbReference type="ARBA" id="ARBA00023114"/>
    </source>
</evidence>
<evidence type="ECO:0000256" key="11">
    <source>
        <dbReference type="ARBA" id="ARBA00023170"/>
    </source>
</evidence>
<dbReference type="RefSeq" id="WP_345919359.1">
    <property type="nucleotide sequence ID" value="NZ_JBDIVE010000003.1"/>
</dbReference>
<feature type="domain" description="TonB-dependent receptor plug" evidence="18">
    <location>
        <begin position="43"/>
        <end position="148"/>
    </location>
</feature>
<dbReference type="InterPro" id="IPR012910">
    <property type="entry name" value="Plug_dom"/>
</dbReference>
<evidence type="ECO:0000256" key="12">
    <source>
        <dbReference type="ARBA" id="ARBA00023237"/>
    </source>
</evidence>
<keyword evidence="3 13" id="KW-0813">Transport</keyword>
<dbReference type="PROSITE" id="PS52016">
    <property type="entry name" value="TONB_DEPENDENT_REC_3"/>
    <property type="match status" value="1"/>
</dbReference>
<keyword evidence="12 13" id="KW-0998">Cell outer membrane</keyword>
<comment type="subcellular location">
    <subcellularLocation>
        <location evidence="1 13">Cell outer membrane</location>
        <topology evidence="1 13">Multi-pass membrane protein</topology>
    </subcellularLocation>
</comment>
<dbReference type="Gene3D" id="2.170.130.10">
    <property type="entry name" value="TonB-dependent receptor, plug domain"/>
    <property type="match status" value="1"/>
</dbReference>
<keyword evidence="11 19" id="KW-0675">Receptor</keyword>
<dbReference type="SUPFAM" id="SSF56935">
    <property type="entry name" value="Porins"/>
    <property type="match status" value="1"/>
</dbReference>
<keyword evidence="9" id="KW-0626">Porin</keyword>
<evidence type="ECO:0000256" key="7">
    <source>
        <dbReference type="ARBA" id="ARBA00023065"/>
    </source>
</evidence>
<dbReference type="InterPro" id="IPR039426">
    <property type="entry name" value="TonB-dep_rcpt-like"/>
</dbReference>
<dbReference type="Proteomes" id="UP001410394">
    <property type="component" value="Unassembled WGS sequence"/>
</dbReference>
<evidence type="ECO:0000256" key="3">
    <source>
        <dbReference type="ARBA" id="ARBA00022448"/>
    </source>
</evidence>
<evidence type="ECO:0000256" key="6">
    <source>
        <dbReference type="ARBA" id="ARBA00022729"/>
    </source>
</evidence>
<dbReference type="NCBIfam" id="TIGR01779">
    <property type="entry name" value="TonB-B12"/>
    <property type="match status" value="1"/>
</dbReference>
<reference evidence="19 20" key="1">
    <citation type="journal article" date="2018" name="Int. J. Syst. Evol. Microbiol.">
        <title>Uliginosibacterium sediminicola sp. nov., isolated from freshwater sediment.</title>
        <authorList>
            <person name="Hwang W.M."/>
            <person name="Kim S.M."/>
            <person name="Kang K."/>
            <person name="Ahn T.Y."/>
        </authorList>
    </citation>
    <scope>NUCLEOTIDE SEQUENCE [LARGE SCALE GENOMIC DNA]</scope>
    <source>
        <strain evidence="19 20">M1-21</strain>
    </source>
</reference>
<evidence type="ECO:0000256" key="1">
    <source>
        <dbReference type="ARBA" id="ARBA00004571"/>
    </source>
</evidence>
<feature type="short sequence motif" description="TonB box" evidence="14">
    <location>
        <begin position="30"/>
        <end position="36"/>
    </location>
</feature>
<dbReference type="Gene3D" id="2.40.170.20">
    <property type="entry name" value="TonB-dependent receptor, beta-barrel domain"/>
    <property type="match status" value="1"/>
</dbReference>
<dbReference type="PANTHER" id="PTHR30069:SF53">
    <property type="entry name" value="COLICIN I RECEPTOR-RELATED"/>
    <property type="match status" value="1"/>
</dbReference>
<dbReference type="InterPro" id="IPR010101">
    <property type="entry name" value="B12_transptr_BtuB"/>
</dbReference>
<keyword evidence="20" id="KW-1185">Reference proteome</keyword>